<dbReference type="AlphaFoldDB" id="A0A2U3JY65"/>
<evidence type="ECO:0000259" key="1">
    <source>
        <dbReference type="Pfam" id="PF14361"/>
    </source>
</evidence>
<dbReference type="Pfam" id="PF14361">
    <property type="entry name" value="RsbRD_N"/>
    <property type="match status" value="1"/>
</dbReference>
<accession>A0A2U3JY65</accession>
<feature type="domain" description="RsbT co-antagonist protein RsbRD N-terminal" evidence="1">
    <location>
        <begin position="7"/>
        <end position="133"/>
    </location>
</feature>
<protein>
    <submittedName>
        <fullName evidence="2">Dissimilatory sulfite reductase system component, protein DsrT</fullName>
    </submittedName>
</protein>
<dbReference type="EMBL" id="OMOD01000007">
    <property type="protein sequence ID" value="SPF32257.1"/>
    <property type="molecule type" value="Genomic_DNA"/>
</dbReference>
<proteinExistence type="predicted"/>
<dbReference type="OrthoDB" id="1724246at2"/>
<dbReference type="Proteomes" id="UP000238701">
    <property type="component" value="Unassembled WGS sequence"/>
</dbReference>
<name>A0A2U3JY65_9BACT</name>
<evidence type="ECO:0000313" key="2">
    <source>
        <dbReference type="EMBL" id="SPF32257.1"/>
    </source>
</evidence>
<gene>
    <name evidence="2" type="primary">dsrT</name>
    <name evidence="2" type="ORF">SBA1_1040023</name>
</gene>
<sequence length="151" mass="16998">MNIEREILETWIGTLADSHSQMSASLLAPKPDPFRNPVGYAIRTSMGELWKQLKGDMDPQAVDSALDVVLRIRAVQDLSVTEAVGFVVRLRPILRQLSATSEFASFDERIDQLALAAFDKYVQCRDQLRAARLHEIGRLTRPHRSRGRVGV</sequence>
<dbReference type="InterPro" id="IPR025751">
    <property type="entry name" value="RsbRD_N_dom"/>
</dbReference>
<evidence type="ECO:0000313" key="3">
    <source>
        <dbReference type="Proteomes" id="UP000238701"/>
    </source>
</evidence>
<reference evidence="3" key="1">
    <citation type="submission" date="2018-02" db="EMBL/GenBank/DDBJ databases">
        <authorList>
            <person name="Hausmann B."/>
        </authorList>
    </citation>
    <scope>NUCLEOTIDE SEQUENCE [LARGE SCALE GENOMIC DNA]</scope>
    <source>
        <strain evidence="3">Peat soil MAG SbA1</strain>
    </source>
</reference>
<organism evidence="2 3">
    <name type="scientific">Candidatus Sulfotelmatobacter kueseliae</name>
    <dbReference type="NCBI Taxonomy" id="2042962"/>
    <lineage>
        <taxon>Bacteria</taxon>
        <taxon>Pseudomonadati</taxon>
        <taxon>Acidobacteriota</taxon>
        <taxon>Terriglobia</taxon>
        <taxon>Terriglobales</taxon>
        <taxon>Candidatus Korobacteraceae</taxon>
        <taxon>Candidatus Sulfotelmatobacter</taxon>
    </lineage>
</organism>